<dbReference type="Proteomes" id="UP000823926">
    <property type="component" value="Unassembled WGS sequence"/>
</dbReference>
<accession>A0A9D1TZM1</accession>
<protein>
    <recommendedName>
        <fullName evidence="3">Fibrobacter succinogenes major paralogous domain-containing protein</fullName>
    </recommendedName>
</protein>
<reference evidence="1" key="1">
    <citation type="journal article" date="2021" name="PeerJ">
        <title>Extensive microbial diversity within the chicken gut microbiome revealed by metagenomics and culture.</title>
        <authorList>
            <person name="Gilroy R."/>
            <person name="Ravi A."/>
            <person name="Getino M."/>
            <person name="Pursley I."/>
            <person name="Horton D.L."/>
            <person name="Alikhan N.F."/>
            <person name="Baker D."/>
            <person name="Gharbi K."/>
            <person name="Hall N."/>
            <person name="Watson M."/>
            <person name="Adriaenssens E.M."/>
            <person name="Foster-Nyarko E."/>
            <person name="Jarju S."/>
            <person name="Secka A."/>
            <person name="Antonio M."/>
            <person name="Oren A."/>
            <person name="Chaudhuri R.R."/>
            <person name="La Ragione R."/>
            <person name="Hildebrand F."/>
            <person name="Pallen M.J."/>
        </authorList>
    </citation>
    <scope>NUCLEOTIDE SEQUENCE</scope>
    <source>
        <strain evidence="1">ChiBcec15-1070</strain>
    </source>
</reference>
<organism evidence="1 2">
    <name type="scientific">Candidatus Rikenella faecigallinarum</name>
    <dbReference type="NCBI Taxonomy" id="2838745"/>
    <lineage>
        <taxon>Bacteria</taxon>
        <taxon>Pseudomonadati</taxon>
        <taxon>Bacteroidota</taxon>
        <taxon>Bacteroidia</taxon>
        <taxon>Bacteroidales</taxon>
        <taxon>Rikenellaceae</taxon>
        <taxon>Rikenella</taxon>
    </lineage>
</organism>
<proteinExistence type="predicted"/>
<dbReference type="AlphaFoldDB" id="A0A9D1TZM1"/>
<evidence type="ECO:0008006" key="3">
    <source>
        <dbReference type="Google" id="ProtNLM"/>
    </source>
</evidence>
<feature type="non-terminal residue" evidence="1">
    <location>
        <position position="1"/>
    </location>
</feature>
<sequence>DRGCFPGADGSTIEQSYGSASIIKIYGADGNELSEDGDGYCNVNITEAGVLNGNTSQIYAIKNPLSFIYNATTPKDWYTDTEMYQNNVLWNGDLQTKSIYDPCPSGWRVPTDGTWNDFSKQTFPVYSQGNMGDTDSYMVSNGRLYAEHVWYPIEGAMNTNTGDLTTVGYFGYLWTSNTISYFGGAFTYSLYTVYVPSQYARAYGFAVRCVQE</sequence>
<evidence type="ECO:0000313" key="2">
    <source>
        <dbReference type="Proteomes" id="UP000823926"/>
    </source>
</evidence>
<gene>
    <name evidence="1" type="ORF">H9888_07920</name>
</gene>
<comment type="caution">
    <text evidence="1">The sequence shown here is derived from an EMBL/GenBank/DDBJ whole genome shotgun (WGS) entry which is preliminary data.</text>
</comment>
<name>A0A9D1TZM1_9BACT</name>
<evidence type="ECO:0000313" key="1">
    <source>
        <dbReference type="EMBL" id="HIW11404.1"/>
    </source>
</evidence>
<dbReference type="EMBL" id="DXHL01000036">
    <property type="protein sequence ID" value="HIW11404.1"/>
    <property type="molecule type" value="Genomic_DNA"/>
</dbReference>
<reference evidence="1" key="2">
    <citation type="submission" date="2021-04" db="EMBL/GenBank/DDBJ databases">
        <authorList>
            <person name="Gilroy R."/>
        </authorList>
    </citation>
    <scope>NUCLEOTIDE SEQUENCE</scope>
    <source>
        <strain evidence="1">ChiBcec15-1070</strain>
    </source>
</reference>